<dbReference type="InterPro" id="IPR046705">
    <property type="entry name" value="DUF6778"/>
</dbReference>
<name>A0A2R8BN51_9RHOB</name>
<dbReference type="Proteomes" id="UP000244924">
    <property type="component" value="Unassembled WGS sequence"/>
</dbReference>
<sequence>MRILKLFGKFSVAAACGLLPGCGSTWSVSYDESVDASVSDGWHAGAVQVEVPEDLTVTDINTLVPDADIVWHGDPPGDRKAQVAEIVRAGVTEGADGLDGTREVDFHVLLSRFHGVTPAAVALAPSAVHNIDFTIQAVDSDTGEELTEPVEISADVEANLGAIAVFAAMQGEAEKDRIIERIAEVTAGWLGIGPDPRGEFKTLGQ</sequence>
<dbReference type="RefSeq" id="WP_108854861.1">
    <property type="nucleotide sequence ID" value="NZ_OMOQ01000005.1"/>
</dbReference>
<gene>
    <name evidence="1" type="ORF">DEA8626_03891</name>
</gene>
<accession>A0A2R8BN51</accession>
<evidence type="ECO:0000313" key="1">
    <source>
        <dbReference type="EMBL" id="SPH24857.1"/>
    </source>
</evidence>
<organism evidence="1 2">
    <name type="scientific">Albidovulum aquaemixtae</name>
    <dbReference type="NCBI Taxonomy" id="1542388"/>
    <lineage>
        <taxon>Bacteria</taxon>
        <taxon>Pseudomonadati</taxon>
        <taxon>Pseudomonadota</taxon>
        <taxon>Alphaproteobacteria</taxon>
        <taxon>Rhodobacterales</taxon>
        <taxon>Paracoccaceae</taxon>
        <taxon>Albidovulum</taxon>
    </lineage>
</organism>
<reference evidence="1 2" key="1">
    <citation type="submission" date="2018-03" db="EMBL/GenBank/DDBJ databases">
        <authorList>
            <person name="Keele B.F."/>
        </authorList>
    </citation>
    <scope>NUCLEOTIDE SEQUENCE [LARGE SCALE GENOMIC DNA]</scope>
    <source>
        <strain evidence="1 2">CECT 8626</strain>
    </source>
</reference>
<dbReference type="AlphaFoldDB" id="A0A2R8BN51"/>
<protein>
    <submittedName>
        <fullName evidence="1">Uncharacterized protein</fullName>
    </submittedName>
</protein>
<evidence type="ECO:0000313" key="2">
    <source>
        <dbReference type="Proteomes" id="UP000244924"/>
    </source>
</evidence>
<dbReference type="EMBL" id="OMOQ01000005">
    <property type="protein sequence ID" value="SPH24857.1"/>
    <property type="molecule type" value="Genomic_DNA"/>
</dbReference>
<keyword evidence="2" id="KW-1185">Reference proteome</keyword>
<dbReference type="Pfam" id="PF20569">
    <property type="entry name" value="DUF6778"/>
    <property type="match status" value="1"/>
</dbReference>
<dbReference type="OrthoDB" id="7836640at2"/>
<proteinExistence type="predicted"/>